<feature type="compositionally biased region" description="Basic and acidic residues" evidence="1">
    <location>
        <begin position="353"/>
        <end position="375"/>
    </location>
</feature>
<name>A0A369JL68_HYPMA</name>
<reference evidence="2" key="1">
    <citation type="submission" date="2018-04" db="EMBL/GenBank/DDBJ databases">
        <title>Whole genome sequencing of Hypsizygus marmoreus.</title>
        <authorList>
            <person name="Choi I.-G."/>
            <person name="Min B."/>
            <person name="Kim J.-G."/>
            <person name="Kim S."/>
            <person name="Oh Y.-L."/>
            <person name="Kong W.-S."/>
            <person name="Park H."/>
            <person name="Jeong J."/>
            <person name="Song E.-S."/>
        </authorList>
    </citation>
    <scope>NUCLEOTIDE SEQUENCE [LARGE SCALE GENOMIC DNA]</scope>
    <source>
        <strain evidence="2">51987-8</strain>
    </source>
</reference>
<feature type="region of interest" description="Disordered" evidence="1">
    <location>
        <begin position="259"/>
        <end position="279"/>
    </location>
</feature>
<dbReference type="Proteomes" id="UP000076154">
    <property type="component" value="Unassembled WGS sequence"/>
</dbReference>
<feature type="region of interest" description="Disordered" evidence="1">
    <location>
        <begin position="220"/>
        <end position="241"/>
    </location>
</feature>
<accession>A0A369JL68</accession>
<dbReference type="OrthoDB" id="422106at2759"/>
<comment type="caution">
    <text evidence="2">The sequence shown here is derived from an EMBL/GenBank/DDBJ whole genome shotgun (WGS) entry which is preliminary data.</text>
</comment>
<feature type="region of interest" description="Disordered" evidence="1">
    <location>
        <begin position="333"/>
        <end position="394"/>
    </location>
</feature>
<evidence type="ECO:0000313" key="3">
    <source>
        <dbReference type="Proteomes" id="UP000076154"/>
    </source>
</evidence>
<keyword evidence="3" id="KW-1185">Reference proteome</keyword>
<evidence type="ECO:0008006" key="4">
    <source>
        <dbReference type="Google" id="ProtNLM"/>
    </source>
</evidence>
<feature type="compositionally biased region" description="Basic and acidic residues" evidence="1">
    <location>
        <begin position="335"/>
        <end position="347"/>
    </location>
</feature>
<organism evidence="2 3">
    <name type="scientific">Hypsizygus marmoreus</name>
    <name type="common">White beech mushroom</name>
    <name type="synonym">Agaricus marmoreus</name>
    <dbReference type="NCBI Taxonomy" id="39966"/>
    <lineage>
        <taxon>Eukaryota</taxon>
        <taxon>Fungi</taxon>
        <taxon>Dikarya</taxon>
        <taxon>Basidiomycota</taxon>
        <taxon>Agaricomycotina</taxon>
        <taxon>Agaricomycetes</taxon>
        <taxon>Agaricomycetidae</taxon>
        <taxon>Agaricales</taxon>
        <taxon>Tricholomatineae</taxon>
        <taxon>Lyophyllaceae</taxon>
        <taxon>Hypsizygus</taxon>
    </lineage>
</organism>
<dbReference type="InParanoid" id="A0A369JL68"/>
<dbReference type="GO" id="GO:0000340">
    <property type="term" value="F:RNA 7-methylguanosine cap binding"/>
    <property type="evidence" value="ECO:0007669"/>
    <property type="project" value="InterPro"/>
</dbReference>
<dbReference type="EMBL" id="LUEZ02000079">
    <property type="protein sequence ID" value="RDB19546.1"/>
    <property type="molecule type" value="Genomic_DNA"/>
</dbReference>
<dbReference type="InterPro" id="IPR019416">
    <property type="entry name" value="NCBP3"/>
</dbReference>
<gene>
    <name evidence="2" type="ORF">Hypma_013388</name>
</gene>
<dbReference type="AlphaFoldDB" id="A0A369JL68"/>
<dbReference type="Pfam" id="PF10309">
    <property type="entry name" value="NCBP3"/>
    <property type="match status" value="1"/>
</dbReference>
<sequence>MENFPDGVTIDLLNTLSYDDTVAYEEQVPTHPSNDPERASLANRIGSTKVYLLSESSVARVGKRKHVEEDEGVANEDEEMDEDLTYRSNALLFHGSPISHLPTARLFAYAKHFDVEPMGLEWVDDNTCVFVFPSKTAARAAHRHLQKSPTEDADTDGFVTAKPIPITLWPPEDRINSSLGKGQGVKGPIRMRWALIDDVKKKGAKKESAFYRKHGRLAGTEAYGGEGVPPPTKRRRGSNDLPNVELEIAQLDDELDQFLAEDDPEPSPPPSPPSKMRSDYIATDGRTLLERTSIIDEDPGSLAARLTAPLPRRARNGELGRLYSSALGDLGARISSEKLEWGKESRPRRARGERREGGRSRVDRGDRPPRHEQPRKMTQQELDDEIDAFLKEKE</sequence>
<proteinExistence type="predicted"/>
<evidence type="ECO:0000256" key="1">
    <source>
        <dbReference type="SAM" id="MobiDB-lite"/>
    </source>
</evidence>
<dbReference type="GO" id="GO:0003729">
    <property type="term" value="F:mRNA binding"/>
    <property type="evidence" value="ECO:0007669"/>
    <property type="project" value="InterPro"/>
</dbReference>
<evidence type="ECO:0000313" key="2">
    <source>
        <dbReference type="EMBL" id="RDB19546.1"/>
    </source>
</evidence>
<protein>
    <recommendedName>
        <fullName evidence="4">Chromatin target of PRMT1 protein C-terminal domain-containing protein</fullName>
    </recommendedName>
</protein>